<sequence>MLRYCRPEVEASLRLPDFQLDEALWDLFRARFGETALTLDYGNRPTNE</sequence>
<dbReference type="AlphaFoldDB" id="A0A3P3ZPX2"/>
<organism evidence="1">
    <name type="scientific">mine drainage metagenome</name>
    <dbReference type="NCBI Taxonomy" id="410659"/>
    <lineage>
        <taxon>unclassified sequences</taxon>
        <taxon>metagenomes</taxon>
        <taxon>ecological metagenomes</taxon>
    </lineage>
</organism>
<dbReference type="EMBL" id="UOYP01000401">
    <property type="protein sequence ID" value="VAY88963.1"/>
    <property type="molecule type" value="Genomic_DNA"/>
</dbReference>
<reference evidence="1" key="1">
    <citation type="submission" date="2018-10" db="EMBL/GenBank/DDBJ databases">
        <authorList>
            <person name="Plewniak F."/>
        </authorList>
    </citation>
    <scope>NUCLEOTIDE SEQUENCE</scope>
</reference>
<proteinExistence type="predicted"/>
<protein>
    <submittedName>
        <fullName evidence="1">Uncharacterized protein</fullName>
    </submittedName>
</protein>
<evidence type="ECO:0000313" key="1">
    <source>
        <dbReference type="EMBL" id="VAY88963.1"/>
    </source>
</evidence>
<accession>A0A3P3ZPX2</accession>
<name>A0A3P3ZPX2_9ZZZZ</name>
<gene>
    <name evidence="1" type="ORF">CARN8_460001</name>
</gene>